<feature type="region of interest" description="Disordered" evidence="1">
    <location>
        <begin position="1"/>
        <end position="91"/>
    </location>
</feature>
<evidence type="ECO:0000256" key="1">
    <source>
        <dbReference type="SAM" id="MobiDB-lite"/>
    </source>
</evidence>
<dbReference type="EMBL" id="JAVFHQ010000024">
    <property type="protein sequence ID" value="KAK4544591.1"/>
    <property type="molecule type" value="Genomic_DNA"/>
</dbReference>
<accession>A0AAV9JIA8</accession>
<evidence type="ECO:0000313" key="2">
    <source>
        <dbReference type="EMBL" id="KAK4544591.1"/>
    </source>
</evidence>
<feature type="compositionally biased region" description="Polar residues" evidence="1">
    <location>
        <begin position="17"/>
        <end position="28"/>
    </location>
</feature>
<name>A0AAV9JIA8_9PEZI</name>
<reference evidence="2 3" key="1">
    <citation type="submission" date="2021-11" db="EMBL/GenBank/DDBJ databases">
        <title>Black yeast isolated from Biological Soil Crust.</title>
        <authorList>
            <person name="Kurbessoian T."/>
        </authorList>
    </citation>
    <scope>NUCLEOTIDE SEQUENCE [LARGE SCALE GENOMIC DNA]</scope>
    <source>
        <strain evidence="2 3">CCFEE 5522</strain>
    </source>
</reference>
<proteinExistence type="predicted"/>
<organism evidence="2 3">
    <name type="scientific">Oleoguttula mirabilis</name>
    <dbReference type="NCBI Taxonomy" id="1507867"/>
    <lineage>
        <taxon>Eukaryota</taxon>
        <taxon>Fungi</taxon>
        <taxon>Dikarya</taxon>
        <taxon>Ascomycota</taxon>
        <taxon>Pezizomycotina</taxon>
        <taxon>Dothideomycetes</taxon>
        <taxon>Dothideomycetidae</taxon>
        <taxon>Mycosphaerellales</taxon>
        <taxon>Teratosphaeriaceae</taxon>
        <taxon>Oleoguttula</taxon>
    </lineage>
</organism>
<dbReference type="AlphaFoldDB" id="A0AAV9JIA8"/>
<comment type="caution">
    <text evidence="2">The sequence shown here is derived from an EMBL/GenBank/DDBJ whole genome shotgun (WGS) entry which is preliminary data.</text>
</comment>
<sequence length="91" mass="9338">MSGIIKKIEQKLGDHPNVSSDPSVNPTSGIGIGANQGDDPNKSWVQNKKEAGMGADSRMVEGENARHIHAGSTTSPDTKGAAEASGLGNNI</sequence>
<keyword evidence="3" id="KW-1185">Reference proteome</keyword>
<feature type="compositionally biased region" description="Basic and acidic residues" evidence="1">
    <location>
        <begin position="1"/>
        <end position="14"/>
    </location>
</feature>
<evidence type="ECO:0000313" key="3">
    <source>
        <dbReference type="Proteomes" id="UP001324427"/>
    </source>
</evidence>
<protein>
    <submittedName>
        <fullName evidence="2">Uncharacterized protein</fullName>
    </submittedName>
</protein>
<gene>
    <name evidence="2" type="ORF">LTR36_004163</name>
</gene>
<dbReference type="Proteomes" id="UP001324427">
    <property type="component" value="Unassembled WGS sequence"/>
</dbReference>